<dbReference type="EMBL" id="VIKR01000002">
    <property type="protein sequence ID" value="TQV75474.1"/>
    <property type="molecule type" value="Genomic_DNA"/>
</dbReference>
<dbReference type="OrthoDB" id="9803968at2"/>
<reference evidence="5 6" key="1">
    <citation type="submission" date="2019-06" db="EMBL/GenBank/DDBJ databases">
        <title>Draft genome of Aliikangiella marina GYP-15.</title>
        <authorList>
            <person name="Wang G."/>
        </authorList>
    </citation>
    <scope>NUCLEOTIDE SEQUENCE [LARGE SCALE GENOMIC DNA]</scope>
    <source>
        <strain evidence="5 6">GYP-15</strain>
    </source>
</reference>
<name>A0A545TE34_9GAMM</name>
<dbReference type="Gene3D" id="3.40.50.12780">
    <property type="entry name" value="N-terminal domain of ligase-like"/>
    <property type="match status" value="1"/>
</dbReference>
<keyword evidence="2" id="KW-0067">ATP-binding</keyword>
<dbReference type="Pfam" id="PF00501">
    <property type="entry name" value="AMP-binding"/>
    <property type="match status" value="1"/>
</dbReference>
<dbReference type="Gene3D" id="3.30.300.30">
    <property type="match status" value="1"/>
</dbReference>
<dbReference type="InterPro" id="IPR045851">
    <property type="entry name" value="AMP-bd_C_sf"/>
</dbReference>
<dbReference type="GO" id="GO:0004467">
    <property type="term" value="F:long-chain fatty acid-CoA ligase activity"/>
    <property type="evidence" value="ECO:0007669"/>
    <property type="project" value="UniProtKB-EC"/>
</dbReference>
<dbReference type="AlphaFoldDB" id="A0A545TE34"/>
<keyword evidence="1" id="KW-0547">Nucleotide-binding</keyword>
<comment type="caution">
    <text evidence="5">The sequence shown here is derived from an EMBL/GenBank/DDBJ whole genome shotgun (WGS) entry which is preliminary data.</text>
</comment>
<evidence type="ECO:0000313" key="6">
    <source>
        <dbReference type="Proteomes" id="UP000317839"/>
    </source>
</evidence>
<dbReference type="InterPro" id="IPR042099">
    <property type="entry name" value="ANL_N_sf"/>
</dbReference>
<sequence>MKYRHPIQVLAERVKQHPDKDFLHQPINRQWHVTSWQQAFEKAQKIATGLNALGLQKGDRVAILSKNCAEWFIADYAIMMAGMVSVPIYYTANQKTIAQVVENSGAKAVFVGKLDEFAPAEGALGDEIQKVAFPYPTIACQHQWNDWLDNNDPLSDIHEPKPEETMTLVYTSGSTGIPKGVVISYLNYSSVCETHIQSFEIANNDRALSYLPLAHITERGVIQGPGMYAGASIYFVESLDTFLEDLKHCQPTLFISVPRLWTKFQTGVFEKLPPKKLEKLLKIPLIGRLLAKKIRQGIGIDSARIYGSGSAPISKSTLEWYQTIGVDIAEGWGMTEVTGLACSNFPFNPERIGTIGLPCACVEMKLSPEGEILIRGDAVFEGYYQNQSATDESFQDGWFKTGDKGEILANGSYQIIGRMKEEFKTSKGKYVAPAPIESMLAANPAIEQICVMGAGRKQPVAVAVLAAHLLGADKDQIRKSLRKTLEKVNADLESHQKLDCLIVADEAWSVENDFLTPTLKIRRSMLEKKYNKVVQDTINELVFWENDVTASEST</sequence>
<dbReference type="Proteomes" id="UP000317839">
    <property type="component" value="Unassembled WGS sequence"/>
</dbReference>
<dbReference type="PANTHER" id="PTHR43272">
    <property type="entry name" value="LONG-CHAIN-FATTY-ACID--COA LIGASE"/>
    <property type="match status" value="1"/>
</dbReference>
<evidence type="ECO:0000256" key="2">
    <source>
        <dbReference type="ARBA" id="ARBA00022840"/>
    </source>
</evidence>
<dbReference type="InterPro" id="IPR000873">
    <property type="entry name" value="AMP-dep_synth/lig_dom"/>
</dbReference>
<dbReference type="PANTHER" id="PTHR43272:SF33">
    <property type="entry name" value="AMP-BINDING DOMAIN-CONTAINING PROTEIN-RELATED"/>
    <property type="match status" value="1"/>
</dbReference>
<keyword evidence="6" id="KW-1185">Reference proteome</keyword>
<dbReference type="SUPFAM" id="SSF56801">
    <property type="entry name" value="Acetyl-CoA synthetase-like"/>
    <property type="match status" value="1"/>
</dbReference>
<protein>
    <submittedName>
        <fullName evidence="5">AMP-binding protein</fullName>
    </submittedName>
</protein>
<dbReference type="InterPro" id="IPR020845">
    <property type="entry name" value="AMP-binding_CS"/>
</dbReference>
<comment type="catalytic activity">
    <reaction evidence="3">
        <text>a long-chain fatty acid + ATP + CoA = a long-chain fatty acyl-CoA + AMP + diphosphate</text>
        <dbReference type="Rhea" id="RHEA:15421"/>
        <dbReference type="ChEBI" id="CHEBI:30616"/>
        <dbReference type="ChEBI" id="CHEBI:33019"/>
        <dbReference type="ChEBI" id="CHEBI:57287"/>
        <dbReference type="ChEBI" id="CHEBI:57560"/>
        <dbReference type="ChEBI" id="CHEBI:83139"/>
        <dbReference type="ChEBI" id="CHEBI:456215"/>
        <dbReference type="EC" id="6.2.1.3"/>
    </reaction>
    <physiologicalReaction direction="left-to-right" evidence="3">
        <dbReference type="Rhea" id="RHEA:15422"/>
    </physiologicalReaction>
</comment>
<dbReference type="PROSITE" id="PS00455">
    <property type="entry name" value="AMP_BINDING"/>
    <property type="match status" value="1"/>
</dbReference>
<evidence type="ECO:0000256" key="1">
    <source>
        <dbReference type="ARBA" id="ARBA00022741"/>
    </source>
</evidence>
<organism evidence="5 6">
    <name type="scientific">Aliikangiella marina</name>
    <dbReference type="NCBI Taxonomy" id="1712262"/>
    <lineage>
        <taxon>Bacteria</taxon>
        <taxon>Pseudomonadati</taxon>
        <taxon>Pseudomonadota</taxon>
        <taxon>Gammaproteobacteria</taxon>
        <taxon>Oceanospirillales</taxon>
        <taxon>Pleioneaceae</taxon>
        <taxon>Aliikangiella</taxon>
    </lineage>
</organism>
<proteinExistence type="predicted"/>
<evidence type="ECO:0000256" key="3">
    <source>
        <dbReference type="ARBA" id="ARBA00024484"/>
    </source>
</evidence>
<evidence type="ECO:0000313" key="5">
    <source>
        <dbReference type="EMBL" id="TQV75474.1"/>
    </source>
</evidence>
<dbReference type="GO" id="GO:0005524">
    <property type="term" value="F:ATP binding"/>
    <property type="evidence" value="ECO:0007669"/>
    <property type="project" value="UniProtKB-KW"/>
</dbReference>
<accession>A0A545TE34</accession>
<dbReference type="RefSeq" id="WP_142942088.1">
    <property type="nucleotide sequence ID" value="NZ_VIKR01000002.1"/>
</dbReference>
<dbReference type="Pfam" id="PF23562">
    <property type="entry name" value="AMP-binding_C_3"/>
    <property type="match status" value="1"/>
</dbReference>
<feature type="domain" description="AMP-dependent synthetase/ligase" evidence="4">
    <location>
        <begin position="11"/>
        <end position="384"/>
    </location>
</feature>
<dbReference type="GO" id="GO:0016020">
    <property type="term" value="C:membrane"/>
    <property type="evidence" value="ECO:0007669"/>
    <property type="project" value="TreeGrafter"/>
</dbReference>
<gene>
    <name evidence="5" type="ORF">FLL45_11180</name>
</gene>
<evidence type="ECO:0000259" key="4">
    <source>
        <dbReference type="Pfam" id="PF00501"/>
    </source>
</evidence>